<gene>
    <name evidence="1" type="ORF">ACFQMN_10665</name>
</gene>
<comment type="caution">
    <text evidence="1">The sequence shown here is derived from an EMBL/GenBank/DDBJ whole genome shotgun (WGS) entry which is preliminary data.</text>
</comment>
<dbReference type="EMBL" id="JBHTBY010000008">
    <property type="protein sequence ID" value="MFC7321345.1"/>
    <property type="molecule type" value="Genomic_DNA"/>
</dbReference>
<sequence>MAKSITNIKRLEVPKEKQVERDLDEVREAVSENKEAILKGIKLLKSLDEVGTLDTANAFSHSKKKALEHLVNEVSKDQYTQLFENLPELVFLMGDLDMKAIRETTGRVNQGIKEMNELEPEQKTTIFDLAKALKDPEINKSITMLMQLLKGMGRD</sequence>
<dbReference type="RefSeq" id="WP_253934583.1">
    <property type="nucleotide sequence ID" value="NZ_JAPVRC010000006.1"/>
</dbReference>
<evidence type="ECO:0000313" key="1">
    <source>
        <dbReference type="EMBL" id="MFC7321345.1"/>
    </source>
</evidence>
<keyword evidence="2" id="KW-1185">Reference proteome</keyword>
<reference evidence="2" key="1">
    <citation type="journal article" date="2019" name="Int. J. Syst. Evol. Microbiol.">
        <title>The Global Catalogue of Microorganisms (GCM) 10K type strain sequencing project: providing services to taxonomists for standard genome sequencing and annotation.</title>
        <authorList>
            <consortium name="The Broad Institute Genomics Platform"/>
            <consortium name="The Broad Institute Genome Sequencing Center for Infectious Disease"/>
            <person name="Wu L."/>
            <person name="Ma J."/>
        </authorList>
    </citation>
    <scope>NUCLEOTIDE SEQUENCE [LARGE SCALE GENOMIC DNA]</scope>
    <source>
        <strain evidence="2">CCUG 73951</strain>
    </source>
</reference>
<dbReference type="PANTHER" id="PTHR38433:SF1">
    <property type="entry name" value="DUF1641 DOMAIN-CONTAINING PROTEIN"/>
    <property type="match status" value="1"/>
</dbReference>
<evidence type="ECO:0000313" key="2">
    <source>
        <dbReference type="Proteomes" id="UP001596494"/>
    </source>
</evidence>
<organism evidence="1 2">
    <name type="scientific">Halobacillus campisalis</name>
    <dbReference type="NCBI Taxonomy" id="435909"/>
    <lineage>
        <taxon>Bacteria</taxon>
        <taxon>Bacillati</taxon>
        <taxon>Bacillota</taxon>
        <taxon>Bacilli</taxon>
        <taxon>Bacillales</taxon>
        <taxon>Bacillaceae</taxon>
        <taxon>Halobacillus</taxon>
    </lineage>
</organism>
<dbReference type="InterPro" id="IPR012440">
    <property type="entry name" value="DUF1641"/>
</dbReference>
<dbReference type="Proteomes" id="UP001596494">
    <property type="component" value="Unassembled WGS sequence"/>
</dbReference>
<proteinExistence type="predicted"/>
<dbReference type="Pfam" id="PF07849">
    <property type="entry name" value="DUF1641"/>
    <property type="match status" value="1"/>
</dbReference>
<dbReference type="PANTHER" id="PTHR38433">
    <property type="match status" value="1"/>
</dbReference>
<name>A0ABW2K3L0_9BACI</name>
<accession>A0ABW2K3L0</accession>
<protein>
    <submittedName>
        <fullName evidence="1">DUF1641 domain-containing protein</fullName>
    </submittedName>
</protein>